<protein>
    <submittedName>
        <fullName evidence="1">Uncharacterized protein</fullName>
    </submittedName>
</protein>
<evidence type="ECO:0000313" key="1">
    <source>
        <dbReference type="EMBL" id="RMB63059.1"/>
    </source>
</evidence>
<proteinExistence type="predicted"/>
<dbReference type="Proteomes" id="UP000270649">
    <property type="component" value="Unassembled WGS sequence"/>
</dbReference>
<sequence>MLAVTLCGAHRVFASARRGNMVWPEYACTPISILAGFRSVTMAVRLGLDVILGGPVEKWKKVARLDRDLVLPACYSRAKA</sequence>
<evidence type="ECO:0000313" key="2">
    <source>
        <dbReference type="Proteomes" id="UP000270649"/>
    </source>
</evidence>
<organism evidence="1 2">
    <name type="scientific">Corynebacterium macginleyi</name>
    <dbReference type="NCBI Taxonomy" id="38290"/>
    <lineage>
        <taxon>Bacteria</taxon>
        <taxon>Bacillati</taxon>
        <taxon>Actinomycetota</taxon>
        <taxon>Actinomycetes</taxon>
        <taxon>Mycobacteriales</taxon>
        <taxon>Corynebacteriaceae</taxon>
        <taxon>Corynebacterium</taxon>
    </lineage>
</organism>
<comment type="caution">
    <text evidence="1">The sequence shown here is derived from an EMBL/GenBank/DDBJ whole genome shotgun (WGS) entry which is preliminary data.</text>
</comment>
<dbReference type="AlphaFoldDB" id="A0A3M0GPB7"/>
<reference evidence="1 2" key="1">
    <citation type="submission" date="2018-10" db="EMBL/GenBank/DDBJ databases">
        <title>Corynebacterium macginleyi genome sequencing and assembly of the type strain and two clinical samples.</title>
        <authorList>
            <person name="Bernier A.-M."/>
            <person name="Bernard K."/>
        </authorList>
    </citation>
    <scope>NUCLEOTIDE SEQUENCE [LARGE SCALE GENOMIC DNA]</scope>
    <source>
        <strain evidence="1 2">NML 120205</strain>
    </source>
</reference>
<gene>
    <name evidence="1" type="ORF">D9543_03450</name>
</gene>
<accession>A0A3M0GPB7</accession>
<name>A0A3M0GPB7_9CORY</name>
<dbReference type="EMBL" id="REGC01000003">
    <property type="protein sequence ID" value="RMB63059.1"/>
    <property type="molecule type" value="Genomic_DNA"/>
</dbReference>